<evidence type="ECO:0000313" key="4">
    <source>
        <dbReference type="WBParaSite" id="Csp11.Scaffold451.g1313.t1"/>
    </source>
</evidence>
<proteinExistence type="predicted"/>
<reference evidence="4" key="1">
    <citation type="submission" date="2016-11" db="UniProtKB">
        <authorList>
            <consortium name="WormBaseParasite"/>
        </authorList>
    </citation>
    <scope>IDENTIFICATION</scope>
</reference>
<sequence length="610" mass="68185">MSELIDDSILNIEEIGRAEPGINIEMNDDTIAALLSDDVTANTSKKTKEVVPTAEEAPEEMVEEVPEQFGEEVLIDDQSNPDEGFEETETAAVEAMVEEEIINDDSADEEIIAMNGDERTDEKEKEQAAPIENITLDSDDDVFGEEVLHVEEGSGDGSANRKRARTESGPTSVNKRVRRDRPFFEARKKAIDLITSLYGSWDASLTVPHLRTISEIRKKHFDKIIDNHVENQNRLKTEIANLRQELQRERLAHAITTSTLQDMTKETQRMREKIKEISGMITQPPTEEIFNTSDISNYERTPGNSSVSVYRQPTIQRHSSNMTSVSQQRPNYQQDPSRRYQDSSQSYYETSQRHIMQQRRLQSQSPASANNGAPSGNVMVVRPIAHVSRVPIQPHLAPPQVAQPMQRLSLPDPKAVKFPAIPQPNPSMGHTCQSSGPYPQQLIDQTKPNDNTIMLCVPYVPHGFVISSGDSTRLPILPKMLTSLMKTPDLVVTISSTAKDFGENWQIGGKINYEYMGMLDKKTIQVFVQVASLKATGMSGRPNPDNPTDCLNWGISKAWPCKAKSHRFRVTFHQAQQIPINDRITVVVVARNTATGAIEVSEAVYLNLTA</sequence>
<name>A0A1I7T0T9_9PELO</name>
<evidence type="ECO:0000256" key="2">
    <source>
        <dbReference type="SAM" id="MobiDB-lite"/>
    </source>
</evidence>
<accession>A0A1I7T0T9</accession>
<feature type="region of interest" description="Disordered" evidence="2">
    <location>
        <begin position="150"/>
        <end position="173"/>
    </location>
</feature>
<dbReference type="eggNOG" id="ENOG502QR8W">
    <property type="taxonomic scope" value="Eukaryota"/>
</dbReference>
<feature type="compositionally biased region" description="Polar residues" evidence="2">
    <location>
        <begin position="281"/>
        <end position="332"/>
    </location>
</feature>
<dbReference type="STRING" id="1561998.A0A1I7T0T9"/>
<feature type="region of interest" description="Disordered" evidence="2">
    <location>
        <begin position="281"/>
        <end position="375"/>
    </location>
</feature>
<dbReference type="WBParaSite" id="Csp11.Scaffold451.g1313.t1">
    <property type="protein sequence ID" value="Csp11.Scaffold451.g1313.t1"/>
    <property type="gene ID" value="Csp11.Scaffold451.g1313"/>
</dbReference>
<organism evidence="3 4">
    <name type="scientific">Caenorhabditis tropicalis</name>
    <dbReference type="NCBI Taxonomy" id="1561998"/>
    <lineage>
        <taxon>Eukaryota</taxon>
        <taxon>Metazoa</taxon>
        <taxon>Ecdysozoa</taxon>
        <taxon>Nematoda</taxon>
        <taxon>Chromadorea</taxon>
        <taxon>Rhabditida</taxon>
        <taxon>Rhabditina</taxon>
        <taxon>Rhabditomorpha</taxon>
        <taxon>Rhabditoidea</taxon>
        <taxon>Rhabditidae</taxon>
        <taxon>Peloderinae</taxon>
        <taxon>Caenorhabditis</taxon>
    </lineage>
</organism>
<protein>
    <submittedName>
        <fullName evidence="4">BHLH domain-containing protein</fullName>
    </submittedName>
</protein>
<keyword evidence="3" id="KW-1185">Reference proteome</keyword>
<feature type="coiled-coil region" evidence="1">
    <location>
        <begin position="225"/>
        <end position="252"/>
    </location>
</feature>
<evidence type="ECO:0000256" key="1">
    <source>
        <dbReference type="SAM" id="Coils"/>
    </source>
</evidence>
<dbReference type="AlphaFoldDB" id="A0A1I7T0T9"/>
<evidence type="ECO:0000313" key="3">
    <source>
        <dbReference type="Proteomes" id="UP000095282"/>
    </source>
</evidence>
<feature type="compositionally biased region" description="Polar residues" evidence="2">
    <location>
        <begin position="349"/>
        <end position="374"/>
    </location>
</feature>
<dbReference type="Proteomes" id="UP000095282">
    <property type="component" value="Unplaced"/>
</dbReference>
<keyword evidence="1" id="KW-0175">Coiled coil</keyword>